<evidence type="ECO:0000313" key="2">
    <source>
        <dbReference type="EMBL" id="KND30805.1"/>
    </source>
</evidence>
<proteinExistence type="predicted"/>
<evidence type="ECO:0000256" key="1">
    <source>
        <dbReference type="SAM" id="MobiDB-lite"/>
    </source>
</evidence>
<reference evidence="3" key="1">
    <citation type="submission" date="2014-07" db="EMBL/GenBank/DDBJ databases">
        <title>Genome sequencing of plant-pathogenic Streptomyces species.</title>
        <authorList>
            <person name="Harrison J."/>
            <person name="Sapp M."/>
            <person name="Thwaites R."/>
            <person name="Studholme D.J."/>
        </authorList>
    </citation>
    <scope>NUCLEOTIDE SEQUENCE [LARGE SCALE GENOMIC DNA]</scope>
    <source>
        <strain evidence="3">NCPPB 4445</strain>
    </source>
</reference>
<feature type="region of interest" description="Disordered" evidence="1">
    <location>
        <begin position="1"/>
        <end position="20"/>
    </location>
</feature>
<dbReference type="Proteomes" id="UP000037151">
    <property type="component" value="Unassembled WGS sequence"/>
</dbReference>
<gene>
    <name evidence="2" type="ORF">IQ63_27245</name>
</gene>
<protein>
    <submittedName>
        <fullName evidence="2">Uncharacterized protein</fullName>
    </submittedName>
</protein>
<name>A0A0L0JZJ6_9ACTN</name>
<sequence length="136" mass="15100">MGRLRDKFTGTIRPAEGSTPVPLPDLRAALRALDVPFTVRAPRLDEKADLVAEWSAPHRVRLRIRMRFVAGRGEVRVLEERWESSGVLGNRRYGRGPGRVVVWSAGERFDSGEMRGALAGVVVGAGWVWRGVLVGW</sequence>
<dbReference type="RefSeq" id="WP_050372977.1">
    <property type="nucleotide sequence ID" value="NZ_KQ257828.1"/>
</dbReference>
<dbReference type="AlphaFoldDB" id="A0A0L0JZJ6"/>
<evidence type="ECO:0000313" key="3">
    <source>
        <dbReference type="Proteomes" id="UP000037151"/>
    </source>
</evidence>
<accession>A0A0L0JZJ6</accession>
<organism evidence="2 3">
    <name type="scientific">Streptomyces acidiscabies</name>
    <dbReference type="NCBI Taxonomy" id="42234"/>
    <lineage>
        <taxon>Bacteria</taxon>
        <taxon>Bacillati</taxon>
        <taxon>Actinomycetota</taxon>
        <taxon>Actinomycetes</taxon>
        <taxon>Kitasatosporales</taxon>
        <taxon>Streptomycetaceae</taxon>
        <taxon>Streptomyces</taxon>
    </lineage>
</organism>
<dbReference type="PATRIC" id="fig|42234.21.peg.5615"/>
<dbReference type="EMBL" id="JPPY01000161">
    <property type="protein sequence ID" value="KND30805.1"/>
    <property type="molecule type" value="Genomic_DNA"/>
</dbReference>
<comment type="caution">
    <text evidence="2">The sequence shown here is derived from an EMBL/GenBank/DDBJ whole genome shotgun (WGS) entry which is preliminary data.</text>
</comment>
<dbReference type="OrthoDB" id="4299760at2"/>